<dbReference type="Proteomes" id="UP000214720">
    <property type="component" value="Unassembled WGS sequence"/>
</dbReference>
<gene>
    <name evidence="2" type="ORF">BSU04_08470</name>
</gene>
<feature type="region of interest" description="Disordered" evidence="1">
    <location>
        <begin position="1"/>
        <end position="21"/>
    </location>
</feature>
<proteinExistence type="predicted"/>
<evidence type="ECO:0000313" key="2">
    <source>
        <dbReference type="EMBL" id="OXC79194.1"/>
    </source>
</evidence>
<sequence length="45" mass="4762">MPGFSGTACGSPRVKPSAKRGQTFVGQIAWRRCVASPAWATGLLR</sequence>
<evidence type="ECO:0000313" key="3">
    <source>
        <dbReference type="Proteomes" id="UP000214720"/>
    </source>
</evidence>
<accession>A0A226X6X8</accession>
<name>A0A226X6X8_CABSO</name>
<dbReference type="EMBL" id="MTHB01000046">
    <property type="protein sequence ID" value="OXC79194.1"/>
    <property type="molecule type" value="Genomic_DNA"/>
</dbReference>
<protein>
    <submittedName>
        <fullName evidence="2">Uncharacterized protein</fullName>
    </submittedName>
</protein>
<organism evidence="2 3">
    <name type="scientific">Caballeronia sordidicola</name>
    <name type="common">Burkholderia sordidicola</name>
    <dbReference type="NCBI Taxonomy" id="196367"/>
    <lineage>
        <taxon>Bacteria</taxon>
        <taxon>Pseudomonadati</taxon>
        <taxon>Pseudomonadota</taxon>
        <taxon>Betaproteobacteria</taxon>
        <taxon>Burkholderiales</taxon>
        <taxon>Burkholderiaceae</taxon>
        <taxon>Caballeronia</taxon>
    </lineage>
</organism>
<comment type="caution">
    <text evidence="2">The sequence shown here is derived from an EMBL/GenBank/DDBJ whole genome shotgun (WGS) entry which is preliminary data.</text>
</comment>
<reference evidence="3" key="1">
    <citation type="submission" date="2017-01" db="EMBL/GenBank/DDBJ databases">
        <title>Genome Analysis of Deinococcus marmoris KOPRI26562.</title>
        <authorList>
            <person name="Kim J.H."/>
            <person name="Oh H.-M."/>
        </authorList>
    </citation>
    <scope>NUCLEOTIDE SEQUENCE [LARGE SCALE GENOMIC DNA]</scope>
    <source>
        <strain evidence="3">PAMC 26633</strain>
    </source>
</reference>
<evidence type="ECO:0000256" key="1">
    <source>
        <dbReference type="SAM" id="MobiDB-lite"/>
    </source>
</evidence>
<dbReference type="AlphaFoldDB" id="A0A226X6X8"/>